<feature type="transmembrane region" description="Helical" evidence="7">
    <location>
        <begin position="124"/>
        <end position="141"/>
    </location>
</feature>
<dbReference type="PANTHER" id="PTHR11009">
    <property type="entry name" value="DER1-LIKE PROTEIN, DERLIN"/>
    <property type="match status" value="1"/>
</dbReference>
<comment type="caution">
    <text evidence="8">The sequence shown here is derived from an EMBL/GenBank/DDBJ whole genome shotgun (WGS) entry which is preliminary data.</text>
</comment>
<dbReference type="SUPFAM" id="SSF144091">
    <property type="entry name" value="Rhomboid-like"/>
    <property type="match status" value="1"/>
</dbReference>
<evidence type="ECO:0000256" key="3">
    <source>
        <dbReference type="ARBA" id="ARBA00022692"/>
    </source>
</evidence>
<sequence>MPRPYATVPAEGESTSTLSSILDSREHWWISRYVQALQRIPPVTGLYLMSSSVTALLAWLINDNYPLDVLQYDLNAIKRGEIWRLATPFLYFGQLWLAHLFMAQSVALYMSSVEIAHCARPEKFVEFMLFGMTFLSAYGLAESLSGRGDMTMNSAAYHLHMYVLYYWSRLNEGSVVNCLDLFTLPAETVPAIFLLQNYLLYREFYVSDIAAIGAGYLYFYFFSDTPAVWPLHLLKRGSFKGLYQRFNNEIPR</sequence>
<accession>A0AAD9GF23</accession>
<evidence type="ECO:0000256" key="4">
    <source>
        <dbReference type="ARBA" id="ARBA00022824"/>
    </source>
</evidence>
<comment type="subcellular location">
    <subcellularLocation>
        <location evidence="1 7">Endoplasmic reticulum membrane</location>
        <topology evidence="1 7">Multi-pass membrane protein</topology>
    </subcellularLocation>
</comment>
<proteinExistence type="inferred from homology"/>
<evidence type="ECO:0000256" key="6">
    <source>
        <dbReference type="ARBA" id="ARBA00023136"/>
    </source>
</evidence>
<gene>
    <name evidence="8" type="ORF">X943_000760</name>
</gene>
<comment type="function">
    <text evidence="7">May be involved in the degradation of misfolded endoplasmic reticulum (ER) luminal proteins.</text>
</comment>
<dbReference type="GO" id="GO:0006950">
    <property type="term" value="P:response to stress"/>
    <property type="evidence" value="ECO:0007669"/>
    <property type="project" value="UniProtKB-ARBA"/>
</dbReference>
<keyword evidence="4 7" id="KW-0256">Endoplasmic reticulum</keyword>
<protein>
    <recommendedName>
        <fullName evidence="7">Derlin</fullName>
    </recommendedName>
</protein>
<dbReference type="InterPro" id="IPR007599">
    <property type="entry name" value="DER1"/>
</dbReference>
<dbReference type="InterPro" id="IPR035952">
    <property type="entry name" value="Rhomboid-like_sf"/>
</dbReference>
<reference evidence="8" key="2">
    <citation type="submission" date="2021-05" db="EMBL/GenBank/DDBJ databases">
        <authorList>
            <person name="Pain A."/>
        </authorList>
    </citation>
    <scope>NUCLEOTIDE SEQUENCE</scope>
    <source>
        <strain evidence="8">1802A</strain>
    </source>
</reference>
<keyword evidence="5 7" id="KW-1133">Transmembrane helix</keyword>
<dbReference type="GO" id="GO:0005789">
    <property type="term" value="C:endoplasmic reticulum membrane"/>
    <property type="evidence" value="ECO:0007669"/>
    <property type="project" value="UniProtKB-SubCell"/>
</dbReference>
<feature type="transmembrane region" description="Helical" evidence="7">
    <location>
        <begin position="40"/>
        <end position="62"/>
    </location>
</feature>
<feature type="transmembrane region" description="Helical" evidence="7">
    <location>
        <begin position="82"/>
        <end position="103"/>
    </location>
</feature>
<dbReference type="EMBL" id="JAHBMH010000033">
    <property type="protein sequence ID" value="KAK1937285.1"/>
    <property type="molecule type" value="Genomic_DNA"/>
</dbReference>
<dbReference type="AlphaFoldDB" id="A0AAD9GF23"/>
<evidence type="ECO:0000256" key="2">
    <source>
        <dbReference type="ARBA" id="ARBA00008917"/>
    </source>
</evidence>
<name>A0AAD9GF23_BABDI</name>
<keyword evidence="9" id="KW-1185">Reference proteome</keyword>
<keyword evidence="6 7" id="KW-0472">Membrane</keyword>
<comment type="similarity">
    <text evidence="2 7">Belongs to the derlin family.</text>
</comment>
<evidence type="ECO:0000256" key="5">
    <source>
        <dbReference type="ARBA" id="ARBA00022989"/>
    </source>
</evidence>
<evidence type="ECO:0000256" key="7">
    <source>
        <dbReference type="RuleBase" id="RU363059"/>
    </source>
</evidence>
<evidence type="ECO:0000313" key="8">
    <source>
        <dbReference type="EMBL" id="KAK1937285.1"/>
    </source>
</evidence>
<dbReference type="Pfam" id="PF04511">
    <property type="entry name" value="DER1"/>
    <property type="match status" value="1"/>
</dbReference>
<reference evidence="8" key="1">
    <citation type="journal article" date="2014" name="Nucleic Acids Res.">
        <title>The evolutionary dynamics of variant antigen genes in Babesia reveal a history of genomic innovation underlying host-parasite interaction.</title>
        <authorList>
            <person name="Jackson A.P."/>
            <person name="Otto T.D."/>
            <person name="Darby A."/>
            <person name="Ramaprasad A."/>
            <person name="Xia D."/>
            <person name="Echaide I.E."/>
            <person name="Farber M."/>
            <person name="Gahlot S."/>
            <person name="Gamble J."/>
            <person name="Gupta D."/>
            <person name="Gupta Y."/>
            <person name="Jackson L."/>
            <person name="Malandrin L."/>
            <person name="Malas T.B."/>
            <person name="Moussa E."/>
            <person name="Nair M."/>
            <person name="Reid A.J."/>
            <person name="Sanders M."/>
            <person name="Sharma J."/>
            <person name="Tracey A."/>
            <person name="Quail M.A."/>
            <person name="Weir W."/>
            <person name="Wastling J.M."/>
            <person name="Hall N."/>
            <person name="Willadsen P."/>
            <person name="Lingelbach K."/>
            <person name="Shiels B."/>
            <person name="Tait A."/>
            <person name="Berriman M."/>
            <person name="Allred D.R."/>
            <person name="Pain A."/>
        </authorList>
    </citation>
    <scope>NUCLEOTIDE SEQUENCE</scope>
    <source>
        <strain evidence="8">1802A</strain>
    </source>
</reference>
<dbReference type="Proteomes" id="UP001195914">
    <property type="component" value="Unassembled WGS sequence"/>
</dbReference>
<feature type="transmembrane region" description="Helical" evidence="7">
    <location>
        <begin position="204"/>
        <end position="222"/>
    </location>
</feature>
<keyword evidence="3 7" id="KW-0812">Transmembrane</keyword>
<evidence type="ECO:0000256" key="1">
    <source>
        <dbReference type="ARBA" id="ARBA00004477"/>
    </source>
</evidence>
<organism evidence="8 9">
    <name type="scientific">Babesia divergens</name>
    <dbReference type="NCBI Taxonomy" id="32595"/>
    <lineage>
        <taxon>Eukaryota</taxon>
        <taxon>Sar</taxon>
        <taxon>Alveolata</taxon>
        <taxon>Apicomplexa</taxon>
        <taxon>Aconoidasida</taxon>
        <taxon>Piroplasmida</taxon>
        <taxon>Babesiidae</taxon>
        <taxon>Babesia</taxon>
    </lineage>
</organism>
<evidence type="ECO:0000313" key="9">
    <source>
        <dbReference type="Proteomes" id="UP001195914"/>
    </source>
</evidence>